<dbReference type="Proteomes" id="UP000287651">
    <property type="component" value="Unassembled WGS sequence"/>
</dbReference>
<protein>
    <submittedName>
        <fullName evidence="1">Uncharacterized protein</fullName>
    </submittedName>
</protein>
<proteinExistence type="predicted"/>
<dbReference type="Gene3D" id="3.90.1150.10">
    <property type="entry name" value="Aspartate Aminotransferase, domain 1"/>
    <property type="match status" value="1"/>
</dbReference>
<comment type="caution">
    <text evidence="1">The sequence shown here is derived from an EMBL/GenBank/DDBJ whole genome shotgun (WGS) entry which is preliminary data.</text>
</comment>
<accession>A0A427ACF9</accession>
<dbReference type="AlphaFoldDB" id="A0A427ACF9"/>
<name>A0A427ACF9_ENSVE</name>
<evidence type="ECO:0000313" key="1">
    <source>
        <dbReference type="EMBL" id="RRT73945.1"/>
    </source>
</evidence>
<sequence>MKKSNGKPASRALFVEERSRFKVEEGVPLFDILNVELVLRLYIIPPPACVVHTKRTTARVLYSPQVFHRSPKIVTSAMGLHVDEHSNYNVLSRIATSDGHGENSSYFDGWKAYDNDPFHPIDNPKGVIQMGLAENKVNAVSQLVRYLR</sequence>
<dbReference type="EMBL" id="AMZH03002926">
    <property type="protein sequence ID" value="RRT73945.1"/>
    <property type="molecule type" value="Genomic_DNA"/>
</dbReference>
<gene>
    <name evidence="1" type="ORF">B296_00007268</name>
</gene>
<evidence type="ECO:0000313" key="2">
    <source>
        <dbReference type="Proteomes" id="UP000287651"/>
    </source>
</evidence>
<dbReference type="InterPro" id="IPR015422">
    <property type="entry name" value="PyrdxlP-dep_Trfase_small"/>
</dbReference>
<organism evidence="1 2">
    <name type="scientific">Ensete ventricosum</name>
    <name type="common">Abyssinian banana</name>
    <name type="synonym">Musa ensete</name>
    <dbReference type="NCBI Taxonomy" id="4639"/>
    <lineage>
        <taxon>Eukaryota</taxon>
        <taxon>Viridiplantae</taxon>
        <taxon>Streptophyta</taxon>
        <taxon>Embryophyta</taxon>
        <taxon>Tracheophyta</taxon>
        <taxon>Spermatophyta</taxon>
        <taxon>Magnoliopsida</taxon>
        <taxon>Liliopsida</taxon>
        <taxon>Zingiberales</taxon>
        <taxon>Musaceae</taxon>
        <taxon>Ensete</taxon>
    </lineage>
</organism>
<reference evidence="1 2" key="1">
    <citation type="journal article" date="2014" name="Agronomy (Basel)">
        <title>A Draft Genome Sequence for Ensete ventricosum, the Drought-Tolerant Tree Against Hunger.</title>
        <authorList>
            <person name="Harrison J."/>
            <person name="Moore K.A."/>
            <person name="Paszkiewicz K."/>
            <person name="Jones T."/>
            <person name="Grant M."/>
            <person name="Ambacheew D."/>
            <person name="Muzemil S."/>
            <person name="Studholme D.J."/>
        </authorList>
    </citation>
    <scope>NUCLEOTIDE SEQUENCE [LARGE SCALE GENOMIC DNA]</scope>
</reference>